<evidence type="ECO:0000256" key="1">
    <source>
        <dbReference type="SAM" id="SignalP"/>
    </source>
</evidence>
<dbReference type="InterPro" id="IPR011041">
    <property type="entry name" value="Quinoprot_gluc/sorb_DH_b-prop"/>
</dbReference>
<evidence type="ECO:0000313" key="3">
    <source>
        <dbReference type="EMBL" id="ROU03482.1"/>
    </source>
</evidence>
<feature type="chain" id="PRO_5017951707" evidence="1">
    <location>
        <begin position="31"/>
        <end position="438"/>
    </location>
</feature>
<protein>
    <submittedName>
        <fullName evidence="3">PQQ-dependent sugar dehydrogenase</fullName>
    </submittedName>
</protein>
<accession>A0A3N2R7L0</accession>
<name>A0A3N2R7L0_9RHOB</name>
<dbReference type="SUPFAM" id="SSF50952">
    <property type="entry name" value="Soluble quinoprotein glucose dehydrogenase"/>
    <property type="match status" value="1"/>
</dbReference>
<evidence type="ECO:0000313" key="4">
    <source>
        <dbReference type="Proteomes" id="UP000268016"/>
    </source>
</evidence>
<sequence length="438" mass="47423">MKTPITTPRAGLAITALLGSAALAATPALAQSTGQNTTSIESELVLGGQDNIWDMAFLDDGTMLFTEICHGLSVMMPNGDVTELLGMGANDEDVSGYATVADDLFCDGQAGMNGVAFDPDFEENRRIYVFSASEMSDPPTNRVMRFTLDEDFSNVADRTDIIEDIPYKTEATDHPFGETGAHNGGRIRFGPEGNLWVVTGDNHNPELPQSPTELGSKVLRIDTDGNAVEGNAPPEGFDPRTYTYGHRNTQAIAFHPETGDAIIGEHGPWHSDEITVLENGGNGGWDPRDNMAGRGDCPDGYCGYMPNQMEGMNRFERAAFMPMTDFETYPDAMAPIWTNNGWSQGISSVAFLEGEQWGDWENNMVVSYMGIGFGGTPMGQRIDVMDLTVSDAGEISVNDVTEMTLPMEPGRFRALVQGPDGNLYVAISEGEVHRFTPG</sequence>
<keyword evidence="1" id="KW-0732">Signal</keyword>
<dbReference type="Pfam" id="PF07995">
    <property type="entry name" value="GSDH"/>
    <property type="match status" value="1"/>
</dbReference>
<comment type="caution">
    <text evidence="3">The sequence shown here is derived from an EMBL/GenBank/DDBJ whole genome shotgun (WGS) entry which is preliminary data.</text>
</comment>
<dbReference type="AlphaFoldDB" id="A0A3N2R7L0"/>
<dbReference type="PANTHER" id="PTHR19328:SF13">
    <property type="entry name" value="HIPL1 PROTEIN"/>
    <property type="match status" value="1"/>
</dbReference>
<evidence type="ECO:0000259" key="2">
    <source>
        <dbReference type="Pfam" id="PF07995"/>
    </source>
</evidence>
<dbReference type="EMBL" id="RDRB01000002">
    <property type="protein sequence ID" value="ROU03482.1"/>
    <property type="molecule type" value="Genomic_DNA"/>
</dbReference>
<dbReference type="RefSeq" id="WP_123641016.1">
    <property type="nucleotide sequence ID" value="NZ_ML119082.1"/>
</dbReference>
<proteinExistence type="predicted"/>
<dbReference type="InterPro" id="IPR011042">
    <property type="entry name" value="6-blade_b-propeller_TolB-like"/>
</dbReference>
<organism evidence="3 4">
    <name type="scientific">Histidinibacterium lentulum</name>
    <dbReference type="NCBI Taxonomy" id="2480588"/>
    <lineage>
        <taxon>Bacteria</taxon>
        <taxon>Pseudomonadati</taxon>
        <taxon>Pseudomonadota</taxon>
        <taxon>Alphaproteobacteria</taxon>
        <taxon>Rhodobacterales</taxon>
        <taxon>Paracoccaceae</taxon>
        <taxon>Histidinibacterium</taxon>
    </lineage>
</organism>
<dbReference type="InterPro" id="IPR012938">
    <property type="entry name" value="Glc/Sorbosone_DH"/>
</dbReference>
<dbReference type="Proteomes" id="UP000268016">
    <property type="component" value="Unassembled WGS sequence"/>
</dbReference>
<dbReference type="Gene3D" id="2.120.10.30">
    <property type="entry name" value="TolB, C-terminal domain"/>
    <property type="match status" value="1"/>
</dbReference>
<dbReference type="OrthoDB" id="9770043at2"/>
<feature type="signal peptide" evidence="1">
    <location>
        <begin position="1"/>
        <end position="30"/>
    </location>
</feature>
<reference evidence="3 4" key="1">
    <citation type="submission" date="2018-10" db="EMBL/GenBank/DDBJ databases">
        <title>Histidinibacterium lentulum gen. nov., sp. nov., a marine bacterium from the culture broth of Picochlorum sp. 122.</title>
        <authorList>
            <person name="Wang G."/>
        </authorList>
    </citation>
    <scope>NUCLEOTIDE SEQUENCE [LARGE SCALE GENOMIC DNA]</scope>
    <source>
        <strain evidence="3 4">B17</strain>
    </source>
</reference>
<keyword evidence="4" id="KW-1185">Reference proteome</keyword>
<dbReference type="PANTHER" id="PTHR19328">
    <property type="entry name" value="HEDGEHOG-INTERACTING PROTEIN"/>
    <property type="match status" value="1"/>
</dbReference>
<gene>
    <name evidence="3" type="ORF">EAT49_04080</name>
</gene>
<feature type="domain" description="Glucose/Sorbosone dehydrogenase" evidence="2">
    <location>
        <begin position="51"/>
        <end position="429"/>
    </location>
</feature>